<feature type="transmembrane region" description="Helical" evidence="12">
    <location>
        <begin position="15"/>
        <end position="34"/>
    </location>
</feature>
<keyword evidence="4" id="KW-0645">Protease</keyword>
<dbReference type="PANTHER" id="PTHR43221:SF1">
    <property type="entry name" value="PROTEASE HTPX"/>
    <property type="match status" value="1"/>
</dbReference>
<evidence type="ECO:0000256" key="10">
    <source>
        <dbReference type="ARBA" id="ARBA00023049"/>
    </source>
</evidence>
<dbReference type="GO" id="GO:0006508">
    <property type="term" value="P:proteolysis"/>
    <property type="evidence" value="ECO:0007669"/>
    <property type="project" value="UniProtKB-KW"/>
</dbReference>
<proteinExistence type="predicted"/>
<evidence type="ECO:0000256" key="11">
    <source>
        <dbReference type="ARBA" id="ARBA00023136"/>
    </source>
</evidence>
<evidence type="ECO:0000256" key="6">
    <source>
        <dbReference type="ARBA" id="ARBA00022723"/>
    </source>
</evidence>
<evidence type="ECO:0000256" key="9">
    <source>
        <dbReference type="ARBA" id="ARBA00022989"/>
    </source>
</evidence>
<keyword evidence="10 14" id="KW-0482">Metalloprotease</keyword>
<dbReference type="InterPro" id="IPR050083">
    <property type="entry name" value="HtpX_protease"/>
</dbReference>
<evidence type="ECO:0000313" key="15">
    <source>
        <dbReference type="Proteomes" id="UP001199260"/>
    </source>
</evidence>
<dbReference type="Proteomes" id="UP001199260">
    <property type="component" value="Unassembled WGS sequence"/>
</dbReference>
<evidence type="ECO:0000256" key="12">
    <source>
        <dbReference type="SAM" id="Phobius"/>
    </source>
</evidence>
<dbReference type="PANTHER" id="PTHR43221">
    <property type="entry name" value="PROTEASE HTPX"/>
    <property type="match status" value="1"/>
</dbReference>
<evidence type="ECO:0000256" key="4">
    <source>
        <dbReference type="ARBA" id="ARBA00022670"/>
    </source>
</evidence>
<evidence type="ECO:0000313" key="14">
    <source>
        <dbReference type="EMBL" id="MCD2165880.1"/>
    </source>
</evidence>
<protein>
    <submittedName>
        <fullName evidence="14">M48 family metalloprotease</fullName>
        <ecNumber evidence="14">3.4.24.-</ecNumber>
    </submittedName>
</protein>
<evidence type="ECO:0000256" key="3">
    <source>
        <dbReference type="ARBA" id="ARBA00022475"/>
    </source>
</evidence>
<keyword evidence="9 12" id="KW-1133">Transmembrane helix</keyword>
<keyword evidence="5 12" id="KW-0812">Transmembrane</keyword>
<feature type="transmembrane region" description="Helical" evidence="12">
    <location>
        <begin position="595"/>
        <end position="615"/>
    </location>
</feature>
<evidence type="ECO:0000259" key="13">
    <source>
        <dbReference type="Pfam" id="PF01435"/>
    </source>
</evidence>
<comment type="cofactor">
    <cofactor evidence="1">
        <name>Zn(2+)</name>
        <dbReference type="ChEBI" id="CHEBI:29105"/>
    </cofactor>
</comment>
<keyword evidence="8" id="KW-0862">Zinc</keyword>
<feature type="transmembrane region" description="Helical" evidence="12">
    <location>
        <begin position="567"/>
        <end position="589"/>
    </location>
</feature>
<dbReference type="GO" id="GO:0005886">
    <property type="term" value="C:plasma membrane"/>
    <property type="evidence" value="ECO:0007669"/>
    <property type="project" value="UniProtKB-SubCell"/>
</dbReference>
<sequence length="726" mass="79386">MSETDKKWLALAKRWGVLFGIPLLMLAIGIWQWSRADTPVTDVSAQIAEYQQVVRQLEAIEAEKPGRSATVRDSQGKEYPVWKVKNEYLMAIKDLQTQGLNVTTRNLQPVLAGCTIAFSVLALFWSALGVVYQRGMGAKAMQSREQLLATFQKGRKLLPTYMVVMVLLLFGAAIPLLVYEMMPILRHRNYSKGDMKLMFILGGLALFLLYSGCKVLIDVWKASRKPLENEPIEVMGQTVSRQQAPELWAFVDGVAAKTGAGMPDALVVGLNEGFFVTEHPVQLSNGALLPQGRVLYLPLPYMAFLNAGEVAAVIGHELGHFIGEDTLYSQRFSPIYSATIHHLVAISGGERHEESWMDILRRPATLFGEMFLDSFHEAVRYWSRKRELAADAVGAQVVSPQAVASSLLRISALAPHVDEALQANWDRGETVEGGVLGHVRQLVAAKGMTDPSEHLDKRQAHPTDTHPELAERLAALGVPVSPELLARAMDAQGSQLLQEFGLEQGAPAASSRTLAGAVAPAPVADLNAALQNELSSAAAANRSAKLVELREIAALATPETVIHERSAFMMGLFGFLALACFGGAVALFMAGLHMAVGAGVLAGGLVCLWVARLFWRDGQSPAMVLQPAGVRLFNAQELLPWSAIDDFEFNQANHMLTVIMALEPGVQPPAMGVGKRRAQFQKKKQRVVVMLKGVKKMKNQAFAELVVNQWRAYYARQELARMGEQA</sequence>
<dbReference type="GO" id="GO:0004222">
    <property type="term" value="F:metalloendopeptidase activity"/>
    <property type="evidence" value="ECO:0007669"/>
    <property type="project" value="InterPro"/>
</dbReference>
<keyword evidence="15" id="KW-1185">Reference proteome</keyword>
<accession>A0AAW4XWT8</accession>
<keyword evidence="7 14" id="KW-0378">Hydrolase</keyword>
<keyword evidence="3" id="KW-1003">Cell membrane</keyword>
<evidence type="ECO:0000256" key="8">
    <source>
        <dbReference type="ARBA" id="ARBA00022833"/>
    </source>
</evidence>
<dbReference type="GO" id="GO:0046872">
    <property type="term" value="F:metal ion binding"/>
    <property type="evidence" value="ECO:0007669"/>
    <property type="project" value="UniProtKB-KW"/>
</dbReference>
<feature type="transmembrane region" description="Helical" evidence="12">
    <location>
        <begin position="110"/>
        <end position="132"/>
    </location>
</feature>
<evidence type="ECO:0000256" key="5">
    <source>
        <dbReference type="ARBA" id="ARBA00022692"/>
    </source>
</evidence>
<dbReference type="CDD" id="cd07328">
    <property type="entry name" value="M48_Ste24p_like"/>
    <property type="match status" value="1"/>
</dbReference>
<dbReference type="Gene3D" id="3.30.2010.10">
    <property type="entry name" value="Metalloproteases ('zincins'), catalytic domain"/>
    <property type="match status" value="1"/>
</dbReference>
<organism evidence="14 15">
    <name type="scientific">Comamonas koreensis</name>
    <dbReference type="NCBI Taxonomy" id="160825"/>
    <lineage>
        <taxon>Bacteria</taxon>
        <taxon>Pseudomonadati</taxon>
        <taxon>Pseudomonadota</taxon>
        <taxon>Betaproteobacteria</taxon>
        <taxon>Burkholderiales</taxon>
        <taxon>Comamonadaceae</taxon>
        <taxon>Comamonas</taxon>
    </lineage>
</organism>
<feature type="transmembrane region" description="Helical" evidence="12">
    <location>
        <begin position="157"/>
        <end position="177"/>
    </location>
</feature>
<keyword evidence="6" id="KW-0479">Metal-binding</keyword>
<comment type="caution">
    <text evidence="14">The sequence shown here is derived from an EMBL/GenBank/DDBJ whole genome shotgun (WGS) entry which is preliminary data.</text>
</comment>
<dbReference type="RefSeq" id="WP_230775073.1">
    <property type="nucleotide sequence ID" value="NZ_JAJNCT010000010.1"/>
</dbReference>
<dbReference type="EC" id="3.4.24.-" evidence="14"/>
<gene>
    <name evidence="14" type="ORF">LPW39_12125</name>
</gene>
<evidence type="ECO:0000256" key="1">
    <source>
        <dbReference type="ARBA" id="ARBA00001947"/>
    </source>
</evidence>
<comment type="subcellular location">
    <subcellularLocation>
        <location evidence="2">Cell membrane</location>
        <topology evidence="2">Multi-pass membrane protein</topology>
    </subcellularLocation>
</comment>
<feature type="transmembrane region" description="Helical" evidence="12">
    <location>
        <begin position="197"/>
        <end position="217"/>
    </location>
</feature>
<feature type="domain" description="Peptidase M48" evidence="13">
    <location>
        <begin position="305"/>
        <end position="476"/>
    </location>
</feature>
<dbReference type="AlphaFoldDB" id="A0AAW4XWT8"/>
<evidence type="ECO:0000256" key="7">
    <source>
        <dbReference type="ARBA" id="ARBA00022801"/>
    </source>
</evidence>
<dbReference type="Pfam" id="PF01435">
    <property type="entry name" value="Peptidase_M48"/>
    <property type="match status" value="1"/>
</dbReference>
<keyword evidence="11 12" id="KW-0472">Membrane</keyword>
<evidence type="ECO:0000256" key="2">
    <source>
        <dbReference type="ARBA" id="ARBA00004651"/>
    </source>
</evidence>
<name>A0AAW4XWT8_9BURK</name>
<dbReference type="InterPro" id="IPR001915">
    <property type="entry name" value="Peptidase_M48"/>
</dbReference>
<reference evidence="14 15" key="1">
    <citation type="submission" date="2021-11" db="EMBL/GenBank/DDBJ databases">
        <title>Genome sequence.</title>
        <authorList>
            <person name="Sun Q."/>
        </authorList>
    </citation>
    <scope>NUCLEOTIDE SEQUENCE [LARGE SCALE GENOMIC DNA]</scope>
    <source>
        <strain evidence="14 15">KCTC 12005</strain>
    </source>
</reference>
<dbReference type="EMBL" id="JAJNCT010000010">
    <property type="protein sequence ID" value="MCD2165880.1"/>
    <property type="molecule type" value="Genomic_DNA"/>
</dbReference>